<name>A0A4C1UBE6_EUMVA</name>
<dbReference type="OrthoDB" id="10022108at2759"/>
<organism evidence="1 2">
    <name type="scientific">Eumeta variegata</name>
    <name type="common">Bagworm moth</name>
    <name type="synonym">Eumeta japonica</name>
    <dbReference type="NCBI Taxonomy" id="151549"/>
    <lineage>
        <taxon>Eukaryota</taxon>
        <taxon>Metazoa</taxon>
        <taxon>Ecdysozoa</taxon>
        <taxon>Arthropoda</taxon>
        <taxon>Hexapoda</taxon>
        <taxon>Insecta</taxon>
        <taxon>Pterygota</taxon>
        <taxon>Neoptera</taxon>
        <taxon>Endopterygota</taxon>
        <taxon>Lepidoptera</taxon>
        <taxon>Glossata</taxon>
        <taxon>Ditrysia</taxon>
        <taxon>Tineoidea</taxon>
        <taxon>Psychidae</taxon>
        <taxon>Oiketicinae</taxon>
        <taxon>Eumeta</taxon>
    </lineage>
</organism>
<reference evidence="1 2" key="1">
    <citation type="journal article" date="2019" name="Commun. Biol.">
        <title>The bagworm genome reveals a unique fibroin gene that provides high tensile strength.</title>
        <authorList>
            <person name="Kono N."/>
            <person name="Nakamura H."/>
            <person name="Ohtoshi R."/>
            <person name="Tomita M."/>
            <person name="Numata K."/>
            <person name="Arakawa K."/>
        </authorList>
    </citation>
    <scope>NUCLEOTIDE SEQUENCE [LARGE SCALE GENOMIC DNA]</scope>
</reference>
<dbReference type="EMBL" id="BGZK01000153">
    <property type="protein sequence ID" value="GBP23731.1"/>
    <property type="molecule type" value="Genomic_DNA"/>
</dbReference>
<protein>
    <submittedName>
        <fullName evidence="1">Uncharacterized protein</fullName>
    </submittedName>
</protein>
<accession>A0A4C1UBE6</accession>
<gene>
    <name evidence="1" type="ORF">EVAR_13687_1</name>
</gene>
<keyword evidence="2" id="KW-1185">Reference proteome</keyword>
<sequence length="107" mass="11733">MSTGVRRWQRCVTGGGPGMTRVPPSAKVLALGYGHSRRFCKEASEKCAHCGEDYVGAKCQSRSAGEPPKCINCMRAGRADTAHRAFSSECSFRQKWDEIARSKVAYC</sequence>
<evidence type="ECO:0000313" key="1">
    <source>
        <dbReference type="EMBL" id="GBP23731.1"/>
    </source>
</evidence>
<evidence type="ECO:0000313" key="2">
    <source>
        <dbReference type="Proteomes" id="UP000299102"/>
    </source>
</evidence>
<dbReference type="Proteomes" id="UP000299102">
    <property type="component" value="Unassembled WGS sequence"/>
</dbReference>
<dbReference type="AlphaFoldDB" id="A0A4C1UBE6"/>
<comment type="caution">
    <text evidence="1">The sequence shown here is derived from an EMBL/GenBank/DDBJ whole genome shotgun (WGS) entry which is preliminary data.</text>
</comment>
<proteinExistence type="predicted"/>